<protein>
    <submittedName>
        <fullName evidence="17">Lysophosphatidylcholine acyltransferase 2</fullName>
    </submittedName>
</protein>
<dbReference type="AlphaFoldDB" id="A0A922L001"/>
<evidence type="ECO:0000256" key="8">
    <source>
        <dbReference type="ARBA" id="ARBA00023098"/>
    </source>
</evidence>
<name>A0A922L001_DERFA</name>
<comment type="pathway">
    <text evidence="2">Lipid metabolism.</text>
</comment>
<feature type="transmembrane region" description="Helical" evidence="15">
    <location>
        <begin position="74"/>
        <end position="97"/>
    </location>
</feature>
<accession>A0A922L001</accession>
<comment type="pathway">
    <text evidence="13">Phospholipid metabolism.</text>
</comment>
<evidence type="ECO:0000256" key="7">
    <source>
        <dbReference type="ARBA" id="ARBA00022989"/>
    </source>
</evidence>
<evidence type="ECO:0000256" key="12">
    <source>
        <dbReference type="ARBA" id="ARBA00023315"/>
    </source>
</evidence>
<evidence type="ECO:0000256" key="2">
    <source>
        <dbReference type="ARBA" id="ARBA00005189"/>
    </source>
</evidence>
<dbReference type="GO" id="GO:0008654">
    <property type="term" value="P:phospholipid biosynthetic process"/>
    <property type="evidence" value="ECO:0007669"/>
    <property type="project" value="UniProtKB-KW"/>
</dbReference>
<dbReference type="InterPro" id="IPR002123">
    <property type="entry name" value="Plipid/glycerol_acylTrfase"/>
</dbReference>
<evidence type="ECO:0000256" key="4">
    <source>
        <dbReference type="ARBA" id="ARBA00022516"/>
    </source>
</evidence>
<evidence type="ECO:0000256" key="3">
    <source>
        <dbReference type="ARBA" id="ARBA00008655"/>
    </source>
</evidence>
<dbReference type="SUPFAM" id="SSF69593">
    <property type="entry name" value="Glycerol-3-phosphate (1)-acyltransferase"/>
    <property type="match status" value="1"/>
</dbReference>
<comment type="similarity">
    <text evidence="3">Belongs to the 1-acyl-sn-glycerol-3-phosphate acyltransferase family.</text>
</comment>
<keyword evidence="12 17" id="KW-0012">Acyltransferase</keyword>
<feature type="region of interest" description="Disordered" evidence="14">
    <location>
        <begin position="393"/>
        <end position="419"/>
    </location>
</feature>
<evidence type="ECO:0000313" key="17">
    <source>
        <dbReference type="EMBL" id="KAH9501451.1"/>
    </source>
</evidence>
<organism evidence="17 18">
    <name type="scientific">Dermatophagoides farinae</name>
    <name type="common">American house dust mite</name>
    <dbReference type="NCBI Taxonomy" id="6954"/>
    <lineage>
        <taxon>Eukaryota</taxon>
        <taxon>Metazoa</taxon>
        <taxon>Ecdysozoa</taxon>
        <taxon>Arthropoda</taxon>
        <taxon>Chelicerata</taxon>
        <taxon>Arachnida</taxon>
        <taxon>Acari</taxon>
        <taxon>Acariformes</taxon>
        <taxon>Sarcoptiformes</taxon>
        <taxon>Astigmata</taxon>
        <taxon>Psoroptidia</taxon>
        <taxon>Analgoidea</taxon>
        <taxon>Pyroglyphidae</taxon>
        <taxon>Dermatophagoidinae</taxon>
        <taxon>Dermatophagoides</taxon>
    </lineage>
</organism>
<dbReference type="PANTHER" id="PTHR23063">
    <property type="entry name" value="PHOSPHOLIPID ACYLTRANSFERASE"/>
    <property type="match status" value="1"/>
</dbReference>
<feature type="compositionally biased region" description="Polar residues" evidence="14">
    <location>
        <begin position="393"/>
        <end position="402"/>
    </location>
</feature>
<comment type="subcellular location">
    <subcellularLocation>
        <location evidence="1">Membrane</location>
    </subcellularLocation>
</comment>
<keyword evidence="4" id="KW-0444">Lipid biosynthesis</keyword>
<feature type="transmembrane region" description="Helical" evidence="15">
    <location>
        <begin position="50"/>
        <end position="68"/>
    </location>
</feature>
<gene>
    <name evidence="17" type="primary">LPCAT2</name>
    <name evidence="17" type="ORF">DERF_012298</name>
</gene>
<evidence type="ECO:0000313" key="18">
    <source>
        <dbReference type="Proteomes" id="UP000790347"/>
    </source>
</evidence>
<dbReference type="GO" id="GO:0008374">
    <property type="term" value="F:O-acyltransferase activity"/>
    <property type="evidence" value="ECO:0007669"/>
    <property type="project" value="InterPro"/>
</dbReference>
<reference evidence="17" key="1">
    <citation type="submission" date="2013-05" db="EMBL/GenBank/DDBJ databases">
        <authorList>
            <person name="Yim A.K.Y."/>
            <person name="Chan T.F."/>
            <person name="Ji K.M."/>
            <person name="Liu X.Y."/>
            <person name="Zhou J.W."/>
            <person name="Li R.Q."/>
            <person name="Yang K.Y."/>
            <person name="Li J."/>
            <person name="Li M."/>
            <person name="Law P.T.W."/>
            <person name="Wu Y.L."/>
            <person name="Cai Z.L."/>
            <person name="Qin H."/>
            <person name="Bao Y."/>
            <person name="Leung R.K.K."/>
            <person name="Ng P.K.S."/>
            <person name="Zou J."/>
            <person name="Zhong X.J."/>
            <person name="Ran P.X."/>
            <person name="Zhong N.S."/>
            <person name="Liu Z.G."/>
            <person name="Tsui S.K.W."/>
        </authorList>
    </citation>
    <scope>NUCLEOTIDE SEQUENCE</scope>
    <source>
        <strain evidence="17">Derf</strain>
        <tissue evidence="17">Whole organism</tissue>
    </source>
</reference>
<keyword evidence="18" id="KW-1185">Reference proteome</keyword>
<keyword evidence="10" id="KW-0594">Phospholipid biosynthesis</keyword>
<feature type="compositionally biased region" description="Low complexity" evidence="14">
    <location>
        <begin position="7"/>
        <end position="28"/>
    </location>
</feature>
<dbReference type="GO" id="GO:0005783">
    <property type="term" value="C:endoplasmic reticulum"/>
    <property type="evidence" value="ECO:0007669"/>
    <property type="project" value="TreeGrafter"/>
</dbReference>
<comment type="caution">
    <text evidence="17">The sequence shown here is derived from an EMBL/GenBank/DDBJ whole genome shotgun (WGS) entry which is preliminary data.</text>
</comment>
<evidence type="ECO:0000256" key="13">
    <source>
        <dbReference type="ARBA" id="ARBA00025707"/>
    </source>
</evidence>
<dbReference type="CDD" id="cd07991">
    <property type="entry name" value="LPLAT_LPCAT1-like"/>
    <property type="match status" value="1"/>
</dbReference>
<evidence type="ECO:0000256" key="15">
    <source>
        <dbReference type="SAM" id="Phobius"/>
    </source>
</evidence>
<proteinExistence type="inferred from homology"/>
<dbReference type="PANTHER" id="PTHR23063:SF52">
    <property type="entry name" value="LYSOPHOSPHATIDYLCHOLINE ACYLTRANSFERASE"/>
    <property type="match status" value="1"/>
</dbReference>
<evidence type="ECO:0000256" key="10">
    <source>
        <dbReference type="ARBA" id="ARBA00023209"/>
    </source>
</evidence>
<dbReference type="Proteomes" id="UP000790347">
    <property type="component" value="Unassembled WGS sequence"/>
</dbReference>
<evidence type="ECO:0000256" key="11">
    <source>
        <dbReference type="ARBA" id="ARBA00023264"/>
    </source>
</evidence>
<keyword evidence="5" id="KW-0808">Transferase</keyword>
<sequence length="693" mass="81107">MAQPIYNNQNQMTMNNNDDEQQQQQQQQRQQQQLDMISVNPFVNHCHMNGWLRLYTYTIGIFLFIIRLPPFIGFIIIAVIIAKLTLLIIAIGQWFGMQTECIRKIGRNISIFLLRTALFFAGFYWIRMVDQRPLDRRDHLAPIICAAPHSSFFDILLILKLKNPTFVSRKENLRTPLIGNILRLYNGIYVDRHNKDSRTATIQAIMDRTINHGEHVLIFPEGTTANRKALLQFKLGAFLPRLPIQPVLIRYENCCGLQDPITWTWEGPGSVRIFFNTMSCLSIDCEITIMEEYRPNDDERQDPKKFSQNVAKKISFELGILQSYYSYDDVPLMPLAKQFRLFRSPICILMLKLADKIRSSTIIIVNNNNDKSNNIQQPVMNQSSNGFIINTNNSVFDGQNNQTTTTTTTTSDDSEFRTSGYSSSESLIESYKPINMDQPLSPMNDCTESSSDHLQNLTLFSKTLNDSTTTIEFQHLPISNVRRRIFRFNTTSALIAIDDNNRLLYEIFCRLIEHCITVMEMNFQYRIIESSNDLLNLWKLSEFIRNDATIQSLKGIFIDFIKMLEMTVALPITTMHVLIILHLCDIREYDLWERIRVAIRLFDRMHPSPSQSDKMITNEPYLTMNEFQTLLWYSIGLNEFNDYYFLQNHFDYRYIRENLCRLFWRAVNENAPQLIQKQKPPSPPHHRHHHTKR</sequence>
<dbReference type="SMART" id="SM00563">
    <property type="entry name" value="PlsC"/>
    <property type="match status" value="1"/>
</dbReference>
<evidence type="ECO:0000256" key="1">
    <source>
        <dbReference type="ARBA" id="ARBA00004370"/>
    </source>
</evidence>
<keyword evidence="8" id="KW-0443">Lipid metabolism</keyword>
<feature type="transmembrane region" description="Helical" evidence="15">
    <location>
        <begin position="109"/>
        <end position="127"/>
    </location>
</feature>
<evidence type="ECO:0000256" key="14">
    <source>
        <dbReference type="SAM" id="MobiDB-lite"/>
    </source>
</evidence>
<evidence type="ECO:0000259" key="16">
    <source>
        <dbReference type="SMART" id="SM00563"/>
    </source>
</evidence>
<feature type="region of interest" description="Disordered" evidence="14">
    <location>
        <begin position="1"/>
        <end position="28"/>
    </location>
</feature>
<feature type="domain" description="Phospholipid/glycerol acyltransferase" evidence="16">
    <location>
        <begin position="143"/>
        <end position="252"/>
    </location>
</feature>
<keyword evidence="11" id="KW-1208">Phospholipid metabolism</keyword>
<evidence type="ECO:0000256" key="6">
    <source>
        <dbReference type="ARBA" id="ARBA00022692"/>
    </source>
</evidence>
<dbReference type="GO" id="GO:0042171">
    <property type="term" value="F:lysophosphatidic acid acyltransferase activity"/>
    <property type="evidence" value="ECO:0007669"/>
    <property type="project" value="TreeGrafter"/>
</dbReference>
<reference evidence="17" key="2">
    <citation type="journal article" date="2022" name="Res Sq">
        <title>Comparative Genomics Reveals Insights into the Divergent Evolution of Astigmatic Mites and Household Pest Adaptations.</title>
        <authorList>
            <person name="Xiong Q."/>
            <person name="Wan A.T.-Y."/>
            <person name="Liu X.-Y."/>
            <person name="Fung C.S.-H."/>
            <person name="Xiao X."/>
            <person name="Malainual N."/>
            <person name="Hou J."/>
            <person name="Wang L."/>
            <person name="Wang M."/>
            <person name="Yang K."/>
            <person name="Cui Y."/>
            <person name="Leung E."/>
            <person name="Nong W."/>
            <person name="Shin S.-K."/>
            <person name="Au S."/>
            <person name="Jeong K.Y."/>
            <person name="Chew F.T."/>
            <person name="Hui J."/>
            <person name="Leung T.F."/>
            <person name="Tungtrongchitr A."/>
            <person name="Zhong N."/>
            <person name="Liu Z."/>
            <person name="Tsui S."/>
        </authorList>
    </citation>
    <scope>NUCLEOTIDE SEQUENCE</scope>
    <source>
        <strain evidence="17">Derf</strain>
        <tissue evidence="17">Whole organism</tissue>
    </source>
</reference>
<keyword evidence="9 15" id="KW-0472">Membrane</keyword>
<dbReference type="Pfam" id="PF01553">
    <property type="entry name" value="Acyltransferase"/>
    <property type="match status" value="1"/>
</dbReference>
<keyword evidence="7 15" id="KW-1133">Transmembrane helix</keyword>
<evidence type="ECO:0000256" key="5">
    <source>
        <dbReference type="ARBA" id="ARBA00022679"/>
    </source>
</evidence>
<dbReference type="EMBL" id="ASGP02000006">
    <property type="protein sequence ID" value="KAH9501451.1"/>
    <property type="molecule type" value="Genomic_DNA"/>
</dbReference>
<dbReference type="InterPro" id="IPR045252">
    <property type="entry name" value="LPCAT1-like"/>
</dbReference>
<evidence type="ECO:0000256" key="9">
    <source>
        <dbReference type="ARBA" id="ARBA00023136"/>
    </source>
</evidence>
<keyword evidence="6 15" id="KW-0812">Transmembrane</keyword>
<dbReference type="GO" id="GO:0016020">
    <property type="term" value="C:membrane"/>
    <property type="evidence" value="ECO:0007669"/>
    <property type="project" value="UniProtKB-SubCell"/>
</dbReference>